<dbReference type="InterPro" id="IPR013538">
    <property type="entry name" value="ASHA1/2-like_C"/>
</dbReference>
<comment type="similarity">
    <text evidence="1">Belongs to the AHA1 family.</text>
</comment>
<protein>
    <submittedName>
        <fullName evidence="3">SRPBCC domain-containing protein</fullName>
    </submittedName>
</protein>
<dbReference type="AlphaFoldDB" id="A0A6G4WBY1"/>
<name>A0A6G4WBY1_9HYPH</name>
<reference evidence="3 4" key="1">
    <citation type="submission" date="2020-02" db="EMBL/GenBank/DDBJ databases">
        <title>Genome sequence of strain CCNWXJ40-4.</title>
        <authorList>
            <person name="Gao J."/>
            <person name="Sun J."/>
        </authorList>
    </citation>
    <scope>NUCLEOTIDE SEQUENCE [LARGE SCALE GENOMIC DNA]</scope>
    <source>
        <strain evidence="3 4">CCNWXJ 40-4</strain>
    </source>
</reference>
<comment type="caution">
    <text evidence="3">The sequence shown here is derived from an EMBL/GenBank/DDBJ whole genome shotgun (WGS) entry which is preliminary data.</text>
</comment>
<evidence type="ECO:0000313" key="4">
    <source>
        <dbReference type="Proteomes" id="UP001642900"/>
    </source>
</evidence>
<sequence length="145" mass="16012">MTETLRSEIEISAPQATVFAFLTDPDKIMRWMGTEANVEARPGGIYLVSVGDKYIARGQFTEVIPVHRLAYSFGWEGREDMPPGSSLVEIDLEEKAGGTLVRFTHSGLPDEKERASHEKGWNHYLRRLAIAAAGGDPGPDTPIKE</sequence>
<organism evidence="3 4">
    <name type="scientific">Allomesorhizobium camelthorni</name>
    <dbReference type="NCBI Taxonomy" id="475069"/>
    <lineage>
        <taxon>Bacteria</taxon>
        <taxon>Pseudomonadati</taxon>
        <taxon>Pseudomonadota</taxon>
        <taxon>Alphaproteobacteria</taxon>
        <taxon>Hyphomicrobiales</taxon>
        <taxon>Phyllobacteriaceae</taxon>
        <taxon>Allomesorhizobium</taxon>
    </lineage>
</organism>
<dbReference type="CDD" id="cd07814">
    <property type="entry name" value="SRPBCC_CalC_Aha1-like"/>
    <property type="match status" value="1"/>
</dbReference>
<dbReference type="Pfam" id="PF08327">
    <property type="entry name" value="AHSA1"/>
    <property type="match status" value="1"/>
</dbReference>
<gene>
    <name evidence="3" type="ORF">G6N73_11070</name>
</gene>
<accession>A0A6G4WBY1</accession>
<keyword evidence="4" id="KW-1185">Reference proteome</keyword>
<dbReference type="RefSeq" id="WP_165027527.1">
    <property type="nucleotide sequence ID" value="NZ_JAAKZF010000011.1"/>
</dbReference>
<dbReference type="SUPFAM" id="SSF55961">
    <property type="entry name" value="Bet v1-like"/>
    <property type="match status" value="1"/>
</dbReference>
<feature type="domain" description="Activator of Hsp90 ATPase homologue 1/2-like C-terminal" evidence="2">
    <location>
        <begin position="13"/>
        <end position="130"/>
    </location>
</feature>
<proteinExistence type="inferred from homology"/>
<evidence type="ECO:0000256" key="1">
    <source>
        <dbReference type="ARBA" id="ARBA00006817"/>
    </source>
</evidence>
<dbReference type="Gene3D" id="3.30.530.20">
    <property type="match status" value="1"/>
</dbReference>
<dbReference type="Proteomes" id="UP001642900">
    <property type="component" value="Unassembled WGS sequence"/>
</dbReference>
<evidence type="ECO:0000259" key="2">
    <source>
        <dbReference type="Pfam" id="PF08327"/>
    </source>
</evidence>
<evidence type="ECO:0000313" key="3">
    <source>
        <dbReference type="EMBL" id="NGO51713.1"/>
    </source>
</evidence>
<dbReference type="InterPro" id="IPR023393">
    <property type="entry name" value="START-like_dom_sf"/>
</dbReference>
<dbReference type="EMBL" id="JAAKZF010000011">
    <property type="protein sequence ID" value="NGO51713.1"/>
    <property type="molecule type" value="Genomic_DNA"/>
</dbReference>